<protein>
    <recommendedName>
        <fullName evidence="3">Seminal fluid protein</fullName>
    </recommendedName>
</protein>
<evidence type="ECO:0000313" key="2">
    <source>
        <dbReference type="EMBL" id="ASL05026.1"/>
    </source>
</evidence>
<organism evidence="2">
    <name type="scientific">Nilaparvata lugens</name>
    <name type="common">Brown planthopper</name>
    <dbReference type="NCBI Taxonomy" id="108931"/>
    <lineage>
        <taxon>Eukaryota</taxon>
        <taxon>Metazoa</taxon>
        <taxon>Ecdysozoa</taxon>
        <taxon>Arthropoda</taxon>
        <taxon>Hexapoda</taxon>
        <taxon>Insecta</taxon>
        <taxon>Pterygota</taxon>
        <taxon>Neoptera</taxon>
        <taxon>Paraneoptera</taxon>
        <taxon>Hemiptera</taxon>
        <taxon>Auchenorrhyncha</taxon>
        <taxon>Fulgoroidea</taxon>
        <taxon>Delphacidae</taxon>
        <taxon>Delphacinae</taxon>
        <taxon>Nilaparvata</taxon>
    </lineage>
</organism>
<evidence type="ECO:0000256" key="1">
    <source>
        <dbReference type="SAM" id="SignalP"/>
    </source>
</evidence>
<name>A0A220XIJ7_NILLU</name>
<feature type="signal peptide" evidence="1">
    <location>
        <begin position="1"/>
        <end position="23"/>
    </location>
</feature>
<sequence length="145" mass="16432">MHIYTIGILTIFLHSIAVGVVQESKSWADFESAMKKNGSYALVLVDDSNKDIATPFLDGYCIGYPNVKCYYGMEGNSTQPQTSFNQHFKNNGTPVFILYKDGKQYLFIKRVDLYLDLISDAINYVFQCVLSISHPDTCIYSPLFK</sequence>
<dbReference type="EMBL" id="MF278720">
    <property type="protein sequence ID" value="ASL05026.1"/>
    <property type="molecule type" value="mRNA"/>
</dbReference>
<feature type="chain" id="PRO_5012081299" description="Seminal fluid protein" evidence="1">
    <location>
        <begin position="24"/>
        <end position="145"/>
    </location>
</feature>
<accession>A0A220XIJ7</accession>
<keyword evidence="1" id="KW-0732">Signal</keyword>
<proteinExistence type="evidence at transcript level"/>
<reference evidence="2" key="1">
    <citation type="submission" date="2017-06" db="EMBL/GenBank/DDBJ databases">
        <title>Secretome analysis and in planta expression of salivary proteins reveals a potential large effector repertoire of the brown planthopper, Nilaparvata lugens.</title>
        <authorList>
            <person name="Rao W."/>
            <person name="Zheng X."/>
            <person name="Liu B."/>
            <person name="Du B."/>
            <person name="He G."/>
        </authorList>
    </citation>
    <scope>NUCLEOTIDE SEQUENCE</scope>
</reference>
<dbReference type="AlphaFoldDB" id="A0A220XIJ7"/>
<evidence type="ECO:0008006" key="3">
    <source>
        <dbReference type="Google" id="ProtNLM"/>
    </source>
</evidence>